<organism evidence="2 3">
    <name type="scientific">Roseofilum acuticapitatum BLCC-M154</name>
    <dbReference type="NCBI Taxonomy" id="3022444"/>
    <lineage>
        <taxon>Bacteria</taxon>
        <taxon>Bacillati</taxon>
        <taxon>Cyanobacteriota</taxon>
        <taxon>Cyanophyceae</taxon>
        <taxon>Desertifilales</taxon>
        <taxon>Desertifilaceae</taxon>
        <taxon>Roseofilum</taxon>
        <taxon>Roseofilum acuticapitatum</taxon>
    </lineage>
</organism>
<reference evidence="2 3" key="1">
    <citation type="submission" date="2023-01" db="EMBL/GenBank/DDBJ databases">
        <title>Novel diversity within Roseofilum (Cyanobacteria; Desertifilaceae) from marine benthic mats with descriptions of four novel species.</title>
        <authorList>
            <person name="Wang Y."/>
            <person name="Berthold D.E."/>
            <person name="Hu J."/>
            <person name="Lefler F.W."/>
            <person name="Laughinghouse H.D. IV."/>
        </authorList>
    </citation>
    <scope>NUCLEOTIDE SEQUENCE [LARGE SCALE GENOMIC DNA]</scope>
    <source>
        <strain evidence="2 3">BLCC-M154</strain>
    </source>
</reference>
<accession>A0ABT7ASL7</accession>
<dbReference type="EMBL" id="JAQOSP010000073">
    <property type="protein sequence ID" value="MDJ1169885.1"/>
    <property type="molecule type" value="Genomic_DNA"/>
</dbReference>
<comment type="caution">
    <text evidence="2">The sequence shown here is derived from an EMBL/GenBank/DDBJ whole genome shotgun (WGS) entry which is preliminary data.</text>
</comment>
<evidence type="ECO:0000313" key="3">
    <source>
        <dbReference type="Proteomes" id="UP001235303"/>
    </source>
</evidence>
<feature type="chain" id="PRO_5046272493" evidence="1">
    <location>
        <begin position="16"/>
        <end position="63"/>
    </location>
</feature>
<sequence length="63" mass="7292">MNVSFILLTFSTLMAALFNPLVSDRVLSEQSKRSLVDRLEQDRVECNVFMVEDNTLQKVCQLR</sequence>
<gene>
    <name evidence="2" type="ORF">PMG71_10645</name>
</gene>
<keyword evidence="1" id="KW-0732">Signal</keyword>
<evidence type="ECO:0000313" key="2">
    <source>
        <dbReference type="EMBL" id="MDJ1169885.1"/>
    </source>
</evidence>
<dbReference type="RefSeq" id="WP_283753644.1">
    <property type="nucleotide sequence ID" value="NZ_JAQOSP010000073.1"/>
</dbReference>
<evidence type="ECO:0000256" key="1">
    <source>
        <dbReference type="SAM" id="SignalP"/>
    </source>
</evidence>
<proteinExistence type="predicted"/>
<dbReference type="Proteomes" id="UP001235303">
    <property type="component" value="Unassembled WGS sequence"/>
</dbReference>
<name>A0ABT7ASL7_9CYAN</name>
<feature type="signal peptide" evidence="1">
    <location>
        <begin position="1"/>
        <end position="15"/>
    </location>
</feature>
<keyword evidence="3" id="KW-1185">Reference proteome</keyword>
<protein>
    <submittedName>
        <fullName evidence="2">Uncharacterized protein</fullName>
    </submittedName>
</protein>